<evidence type="ECO:0000256" key="2">
    <source>
        <dbReference type="SAM" id="MobiDB-lite"/>
    </source>
</evidence>
<evidence type="ECO:0000256" key="3">
    <source>
        <dbReference type="SAM" id="Phobius"/>
    </source>
</evidence>
<keyword evidence="1" id="KW-0175">Coiled coil</keyword>
<feature type="compositionally biased region" description="Basic and acidic residues" evidence="2">
    <location>
        <begin position="71"/>
        <end position="80"/>
    </location>
</feature>
<name>A0A2I0B6B6_9ASPA</name>
<dbReference type="Proteomes" id="UP000236161">
    <property type="component" value="Unassembled WGS sequence"/>
</dbReference>
<dbReference type="AlphaFoldDB" id="A0A2I0B6B6"/>
<feature type="transmembrane region" description="Helical" evidence="3">
    <location>
        <begin position="6"/>
        <end position="28"/>
    </location>
</feature>
<evidence type="ECO:0000256" key="1">
    <source>
        <dbReference type="SAM" id="Coils"/>
    </source>
</evidence>
<dbReference type="PANTHER" id="PTHR35991">
    <property type="entry name" value="CA-RESPONSIVE PROTEIN"/>
    <property type="match status" value="1"/>
</dbReference>
<dbReference type="OrthoDB" id="1925033at2759"/>
<keyword evidence="3" id="KW-1133">Transmembrane helix</keyword>
<dbReference type="PANTHER" id="PTHR35991:SF1">
    <property type="entry name" value="CA-RESPONSIVE PROTEIN"/>
    <property type="match status" value="1"/>
</dbReference>
<protein>
    <submittedName>
        <fullName evidence="4">Uncharacterized protein</fullName>
    </submittedName>
</protein>
<sequence length="283" mass="31787">MAAAPLLVAALLIFLASSIAFIIAFAYIKRRRLNRRERPAVGPAPLGEPEDEMGIPPTSPQPPPRMASGEEVEKQREDARRKKRGRKKRMENRTEVGRDGDGCSPSEEGKVGGGAGAELSYPFSSFASAAQRKIKLQYDQLVKSNQDKGLTMAQVGQFVNCLVEARKELQHKSENIQRSFKIKKALLFKADRSSFDRLCQQIYKLEAEYKRLEEDAAVYNLLQEQLKLSPAYKTMVEVSSSMELKDAVDPAIECSEISFEELLAQEKKDSFWQRNGRLRSVAS</sequence>
<dbReference type="EMBL" id="KZ451908">
    <property type="protein sequence ID" value="PKA63336.1"/>
    <property type="molecule type" value="Genomic_DNA"/>
</dbReference>
<proteinExistence type="predicted"/>
<feature type="coiled-coil region" evidence="1">
    <location>
        <begin position="195"/>
        <end position="222"/>
    </location>
</feature>
<reference evidence="4 5" key="1">
    <citation type="journal article" date="2017" name="Nature">
        <title>The Apostasia genome and the evolution of orchids.</title>
        <authorList>
            <person name="Zhang G.Q."/>
            <person name="Liu K.W."/>
            <person name="Li Z."/>
            <person name="Lohaus R."/>
            <person name="Hsiao Y.Y."/>
            <person name="Niu S.C."/>
            <person name="Wang J.Y."/>
            <person name="Lin Y.C."/>
            <person name="Xu Q."/>
            <person name="Chen L.J."/>
            <person name="Yoshida K."/>
            <person name="Fujiwara S."/>
            <person name="Wang Z.W."/>
            <person name="Zhang Y.Q."/>
            <person name="Mitsuda N."/>
            <person name="Wang M."/>
            <person name="Liu G.H."/>
            <person name="Pecoraro L."/>
            <person name="Huang H.X."/>
            <person name="Xiao X.J."/>
            <person name="Lin M."/>
            <person name="Wu X.Y."/>
            <person name="Wu W.L."/>
            <person name="Chen Y.Y."/>
            <person name="Chang S.B."/>
            <person name="Sakamoto S."/>
            <person name="Ohme-Takagi M."/>
            <person name="Yagi M."/>
            <person name="Zeng S.J."/>
            <person name="Shen C.Y."/>
            <person name="Yeh C.M."/>
            <person name="Luo Y.B."/>
            <person name="Tsai W.C."/>
            <person name="Van de Peer Y."/>
            <person name="Liu Z.J."/>
        </authorList>
    </citation>
    <scope>NUCLEOTIDE SEQUENCE [LARGE SCALE GENOMIC DNA]</scope>
    <source>
        <strain evidence="5">cv. Shenzhen</strain>
        <tissue evidence="4">Stem</tissue>
    </source>
</reference>
<gene>
    <name evidence="4" type="ORF">AXF42_Ash005231</name>
</gene>
<keyword evidence="3" id="KW-0472">Membrane</keyword>
<accession>A0A2I0B6B6</accession>
<evidence type="ECO:0000313" key="5">
    <source>
        <dbReference type="Proteomes" id="UP000236161"/>
    </source>
</evidence>
<evidence type="ECO:0000313" key="4">
    <source>
        <dbReference type="EMBL" id="PKA63336.1"/>
    </source>
</evidence>
<keyword evidence="3" id="KW-0812">Transmembrane</keyword>
<feature type="compositionally biased region" description="Basic residues" evidence="2">
    <location>
        <begin position="81"/>
        <end position="90"/>
    </location>
</feature>
<feature type="region of interest" description="Disordered" evidence="2">
    <location>
        <begin position="39"/>
        <end position="113"/>
    </location>
</feature>
<keyword evidence="5" id="KW-1185">Reference proteome</keyword>
<organism evidence="4 5">
    <name type="scientific">Apostasia shenzhenica</name>
    <dbReference type="NCBI Taxonomy" id="1088818"/>
    <lineage>
        <taxon>Eukaryota</taxon>
        <taxon>Viridiplantae</taxon>
        <taxon>Streptophyta</taxon>
        <taxon>Embryophyta</taxon>
        <taxon>Tracheophyta</taxon>
        <taxon>Spermatophyta</taxon>
        <taxon>Magnoliopsida</taxon>
        <taxon>Liliopsida</taxon>
        <taxon>Asparagales</taxon>
        <taxon>Orchidaceae</taxon>
        <taxon>Apostasioideae</taxon>
        <taxon>Apostasia</taxon>
    </lineage>
</organism>
<dbReference type="STRING" id="1088818.A0A2I0B6B6"/>
<feature type="compositionally biased region" description="Basic and acidic residues" evidence="2">
    <location>
        <begin position="91"/>
        <end position="101"/>
    </location>
</feature>